<evidence type="ECO:0000313" key="2">
    <source>
        <dbReference type="Proteomes" id="UP001139461"/>
    </source>
</evidence>
<gene>
    <name evidence="1" type="ORF">K8089_13265</name>
</gene>
<accession>A0A9X1QW37</accession>
<dbReference type="AlphaFoldDB" id="A0A9X1QW37"/>
<dbReference type="RefSeq" id="WP_237603777.1">
    <property type="nucleotide sequence ID" value="NZ_JAIRBA010000030.1"/>
</dbReference>
<keyword evidence="2" id="KW-1185">Reference proteome</keyword>
<protein>
    <submittedName>
        <fullName evidence="1">Uncharacterized protein</fullName>
    </submittedName>
</protein>
<reference evidence="1" key="1">
    <citation type="submission" date="2021-09" db="EMBL/GenBank/DDBJ databases">
        <title>Genome of Aequorivita sp. strain F47161.</title>
        <authorList>
            <person name="Wang Y."/>
        </authorList>
    </citation>
    <scope>NUCLEOTIDE SEQUENCE</scope>
    <source>
        <strain evidence="1">F47161</strain>
    </source>
</reference>
<sequence length="214" mass="26030">MRKIKGLFYAETVSGSCRIDMRFMLREKYIVRNAETWGVINWTSGQAVNFRCRMGKTEKYLRLMYAVTDRNGKRTDYDYKIEIDEVQSNLGKGTILYFLCPESWKRSRILISAYGEPKFINREYYETKYSLRVYYSCQKSSKTDYHNNRYFDLKKKVDKLETELKEKHRNTHYKGKPTKDLKYLTKLRNEMRYHDVRRLQIFDEQINKRYSLKI</sequence>
<dbReference type="Proteomes" id="UP001139461">
    <property type="component" value="Unassembled WGS sequence"/>
</dbReference>
<evidence type="ECO:0000313" key="1">
    <source>
        <dbReference type="EMBL" id="MCG2419993.1"/>
    </source>
</evidence>
<organism evidence="1 2">
    <name type="scientific">Aequorivita vitellina</name>
    <dbReference type="NCBI Taxonomy" id="2874475"/>
    <lineage>
        <taxon>Bacteria</taxon>
        <taxon>Pseudomonadati</taxon>
        <taxon>Bacteroidota</taxon>
        <taxon>Flavobacteriia</taxon>
        <taxon>Flavobacteriales</taxon>
        <taxon>Flavobacteriaceae</taxon>
        <taxon>Aequorivita</taxon>
    </lineage>
</organism>
<dbReference type="EMBL" id="JAIRBA010000030">
    <property type="protein sequence ID" value="MCG2419993.1"/>
    <property type="molecule type" value="Genomic_DNA"/>
</dbReference>
<comment type="caution">
    <text evidence="1">The sequence shown here is derived from an EMBL/GenBank/DDBJ whole genome shotgun (WGS) entry which is preliminary data.</text>
</comment>
<proteinExistence type="predicted"/>
<name>A0A9X1QW37_9FLAO</name>